<reference evidence="3" key="1">
    <citation type="submission" date="2021-04" db="EMBL/GenBank/DDBJ databases">
        <title>Oceanospirillales bacteria with DddD are important DMSP degraders in coastal seawater.</title>
        <authorList>
            <person name="Liu J."/>
        </authorList>
    </citation>
    <scope>NUCLEOTIDE SEQUENCE</scope>
    <source>
        <strain evidence="3">GY6</strain>
    </source>
</reference>
<keyword evidence="4" id="KW-1185">Reference proteome</keyword>
<evidence type="ECO:0000313" key="4">
    <source>
        <dbReference type="Proteomes" id="UP001059950"/>
    </source>
</evidence>
<name>A0ABY5GUE5_9GAMM</name>
<accession>A0ABY5GUE5</accession>
<gene>
    <name evidence="3" type="ORF">KDX31_00765</name>
</gene>
<dbReference type="Proteomes" id="UP001059950">
    <property type="component" value="Chromosome"/>
</dbReference>
<protein>
    <submittedName>
        <fullName evidence="3">DUF2846 domain-containing protein</fullName>
    </submittedName>
</protein>
<evidence type="ECO:0000313" key="3">
    <source>
        <dbReference type="EMBL" id="UTW03616.1"/>
    </source>
</evidence>
<evidence type="ECO:0000259" key="2">
    <source>
        <dbReference type="Pfam" id="PF11008"/>
    </source>
</evidence>
<evidence type="ECO:0000259" key="1">
    <source>
        <dbReference type="Pfam" id="PF09851"/>
    </source>
</evidence>
<dbReference type="PROSITE" id="PS51257">
    <property type="entry name" value="PROKAR_LIPOPROTEIN"/>
    <property type="match status" value="1"/>
</dbReference>
<sequence>MHTKLCLRIPVILALIALLVTGCASVPMEALVKDTESKQFVPAPDKASLYIYRNEVLGAAIPMSVFINGKNLGQTASKTYFHLSLIPGQYDIDSIAENNCSLSLSVEPNQNYFVWQEIKMGMWMARCALHEVGQQEGREGVTESKLIKMQISVADILPLGQSADSVATKIRELNELYKDGLITEDEYHSKKKELLDQL</sequence>
<organism evidence="3 4">
    <name type="scientific">Amphritea atlantica</name>
    <dbReference type="NCBI Taxonomy" id="355243"/>
    <lineage>
        <taxon>Bacteria</taxon>
        <taxon>Pseudomonadati</taxon>
        <taxon>Pseudomonadota</taxon>
        <taxon>Gammaproteobacteria</taxon>
        <taxon>Oceanospirillales</taxon>
        <taxon>Oceanospirillaceae</taxon>
        <taxon>Amphritea</taxon>
    </lineage>
</organism>
<proteinExistence type="predicted"/>
<dbReference type="Pfam" id="PF11008">
    <property type="entry name" value="DUF2846"/>
    <property type="match status" value="1"/>
</dbReference>
<dbReference type="Pfam" id="PF09851">
    <property type="entry name" value="SHOCT"/>
    <property type="match status" value="1"/>
</dbReference>
<dbReference type="EMBL" id="CP073344">
    <property type="protein sequence ID" value="UTW03616.1"/>
    <property type="molecule type" value="Genomic_DNA"/>
</dbReference>
<dbReference type="InterPro" id="IPR022548">
    <property type="entry name" value="DUF2846"/>
</dbReference>
<feature type="domain" description="SHOCT" evidence="1">
    <location>
        <begin position="169"/>
        <end position="195"/>
    </location>
</feature>
<feature type="domain" description="DUF2846" evidence="2">
    <location>
        <begin position="45"/>
        <end position="121"/>
    </location>
</feature>
<dbReference type="InterPro" id="IPR018649">
    <property type="entry name" value="SHOCT"/>
</dbReference>